<gene>
    <name evidence="7" type="ORF">C3942_20150</name>
</gene>
<evidence type="ECO:0000313" key="7">
    <source>
        <dbReference type="EMBL" id="PPE72200.1"/>
    </source>
</evidence>
<feature type="domain" description="Membrane transport protein MMPL" evidence="6">
    <location>
        <begin position="3"/>
        <end position="85"/>
    </location>
</feature>
<evidence type="ECO:0000256" key="3">
    <source>
        <dbReference type="ARBA" id="ARBA00022989"/>
    </source>
</evidence>
<proteinExistence type="predicted"/>
<keyword evidence="2 5" id="KW-0812">Transmembrane</keyword>
<organism evidence="7 8">
    <name type="scientific">Solimonas fluminis</name>
    <dbReference type="NCBI Taxonomy" id="2086571"/>
    <lineage>
        <taxon>Bacteria</taxon>
        <taxon>Pseudomonadati</taxon>
        <taxon>Pseudomonadota</taxon>
        <taxon>Gammaproteobacteria</taxon>
        <taxon>Nevskiales</taxon>
        <taxon>Nevskiaceae</taxon>
        <taxon>Solimonas</taxon>
    </lineage>
</organism>
<feature type="transmembrane region" description="Helical" evidence="5">
    <location>
        <begin position="32"/>
        <end position="49"/>
    </location>
</feature>
<protein>
    <submittedName>
        <fullName evidence="7">RND transporter</fullName>
    </submittedName>
</protein>
<evidence type="ECO:0000256" key="5">
    <source>
        <dbReference type="SAM" id="Phobius"/>
    </source>
</evidence>
<feature type="non-terminal residue" evidence="7">
    <location>
        <position position="1"/>
    </location>
</feature>
<sequence length="116" mass="12785">IYLLSRICEEFHAQDGDWGRTNVAALTTTGKAIMFTASIMVIGILPWYFMSGLKFMADMGLLLVLIMLINMVLALVVLPLIVWLLKPTFVTRDDLLVGEGADLSLYTVQDPPPANA</sequence>
<dbReference type="GO" id="GO:0016020">
    <property type="term" value="C:membrane"/>
    <property type="evidence" value="ECO:0007669"/>
    <property type="project" value="UniProtKB-SubCell"/>
</dbReference>
<accession>A0A2S5TB37</accession>
<dbReference type="Proteomes" id="UP000238220">
    <property type="component" value="Unassembled WGS sequence"/>
</dbReference>
<comment type="subcellular location">
    <subcellularLocation>
        <location evidence="1">Membrane</location>
        <topology evidence="1">Multi-pass membrane protein</topology>
    </subcellularLocation>
</comment>
<dbReference type="SUPFAM" id="SSF82866">
    <property type="entry name" value="Multidrug efflux transporter AcrB transmembrane domain"/>
    <property type="match status" value="1"/>
</dbReference>
<dbReference type="Gene3D" id="1.20.1640.10">
    <property type="entry name" value="Multidrug efflux transporter AcrB transmembrane domain"/>
    <property type="match status" value="1"/>
</dbReference>
<evidence type="ECO:0000256" key="4">
    <source>
        <dbReference type="ARBA" id="ARBA00023136"/>
    </source>
</evidence>
<keyword evidence="3 5" id="KW-1133">Transmembrane helix</keyword>
<dbReference type="Pfam" id="PF03176">
    <property type="entry name" value="MMPL"/>
    <property type="match status" value="1"/>
</dbReference>
<reference evidence="7 8" key="1">
    <citation type="submission" date="2018-02" db="EMBL/GenBank/DDBJ databases">
        <title>Genome sequencing of Solimonas sp. HR-BB.</title>
        <authorList>
            <person name="Lee Y."/>
            <person name="Jeon C.O."/>
        </authorList>
    </citation>
    <scope>NUCLEOTIDE SEQUENCE [LARGE SCALE GENOMIC DNA]</scope>
    <source>
        <strain evidence="7 8">HR-BB</strain>
    </source>
</reference>
<keyword evidence="4 5" id="KW-0472">Membrane</keyword>
<dbReference type="EMBL" id="PSNW01000015">
    <property type="protein sequence ID" value="PPE72200.1"/>
    <property type="molecule type" value="Genomic_DNA"/>
</dbReference>
<dbReference type="AlphaFoldDB" id="A0A2S5TB37"/>
<name>A0A2S5TB37_9GAMM</name>
<keyword evidence="8" id="KW-1185">Reference proteome</keyword>
<dbReference type="InterPro" id="IPR004869">
    <property type="entry name" value="MMPL_dom"/>
</dbReference>
<dbReference type="RefSeq" id="WP_165797554.1">
    <property type="nucleotide sequence ID" value="NZ_PSNW01000015.1"/>
</dbReference>
<evidence type="ECO:0000256" key="1">
    <source>
        <dbReference type="ARBA" id="ARBA00004141"/>
    </source>
</evidence>
<feature type="transmembrane region" description="Helical" evidence="5">
    <location>
        <begin position="61"/>
        <end position="85"/>
    </location>
</feature>
<evidence type="ECO:0000256" key="2">
    <source>
        <dbReference type="ARBA" id="ARBA00022692"/>
    </source>
</evidence>
<comment type="caution">
    <text evidence="7">The sequence shown here is derived from an EMBL/GenBank/DDBJ whole genome shotgun (WGS) entry which is preliminary data.</text>
</comment>
<evidence type="ECO:0000259" key="6">
    <source>
        <dbReference type="Pfam" id="PF03176"/>
    </source>
</evidence>
<evidence type="ECO:0000313" key="8">
    <source>
        <dbReference type="Proteomes" id="UP000238220"/>
    </source>
</evidence>